<organism evidence="2 3">
    <name type="scientific">Pristionchus entomophagus</name>
    <dbReference type="NCBI Taxonomy" id="358040"/>
    <lineage>
        <taxon>Eukaryota</taxon>
        <taxon>Metazoa</taxon>
        <taxon>Ecdysozoa</taxon>
        <taxon>Nematoda</taxon>
        <taxon>Chromadorea</taxon>
        <taxon>Rhabditida</taxon>
        <taxon>Rhabditina</taxon>
        <taxon>Diplogasteromorpha</taxon>
        <taxon>Diplogasteroidea</taxon>
        <taxon>Neodiplogasteridae</taxon>
        <taxon>Pristionchus</taxon>
    </lineage>
</organism>
<feature type="region of interest" description="Disordered" evidence="1">
    <location>
        <begin position="245"/>
        <end position="270"/>
    </location>
</feature>
<sequence>MDDPMDAGPSTVAKVDDRIRLENSLTLITYHEDGQNSRFVVERFRHRHHQQSMGEPQSKGAGHVLFPEEATYLVEVAQAVVKTTEGRYMTLEELFMVLGDFSIPQQVYSAYCACKRAGFVVIRPGILEHAPASPQPTVNPTTNVLPPFRVRLRALLDSFPDMGKNTAGLRVTRPDLIPEGCRMGLQPKKPAAPVAAEEKKSGKRRKDTPSLRPRAWPSLAYASKHAGDWKEYAALRATLLGKSSSRKRVRNGEKTIGSDRTNGHDGRSVYSSPADRSHFLLYSAKGYTHTARRKGERRPIARVTVFDFYSGRPCPSHPPCREDVDRRINDDVSSVPLLKAYVSLPRVSFTKESGAPIDLASLKQRD</sequence>
<feature type="compositionally biased region" description="Basic and acidic residues" evidence="1">
    <location>
        <begin position="250"/>
        <end position="267"/>
    </location>
</feature>
<name>A0AAV5TQF7_9BILA</name>
<dbReference type="EMBL" id="BTSX01000004">
    <property type="protein sequence ID" value="GMS96499.1"/>
    <property type="molecule type" value="Genomic_DNA"/>
</dbReference>
<dbReference type="Proteomes" id="UP001432027">
    <property type="component" value="Unassembled WGS sequence"/>
</dbReference>
<reference evidence="2" key="1">
    <citation type="submission" date="2023-10" db="EMBL/GenBank/DDBJ databases">
        <title>Genome assembly of Pristionchus species.</title>
        <authorList>
            <person name="Yoshida K."/>
            <person name="Sommer R.J."/>
        </authorList>
    </citation>
    <scope>NUCLEOTIDE SEQUENCE</scope>
    <source>
        <strain evidence="2">RS0144</strain>
    </source>
</reference>
<evidence type="ECO:0008006" key="4">
    <source>
        <dbReference type="Google" id="ProtNLM"/>
    </source>
</evidence>
<evidence type="ECO:0000313" key="2">
    <source>
        <dbReference type="EMBL" id="GMS96499.1"/>
    </source>
</evidence>
<keyword evidence="3" id="KW-1185">Reference proteome</keyword>
<accession>A0AAV5TQF7</accession>
<protein>
    <recommendedName>
        <fullName evidence="4">tRNA-splicing endonuclease subunit Sen54 N-terminal domain-containing protein</fullName>
    </recommendedName>
</protein>
<proteinExistence type="predicted"/>
<feature type="region of interest" description="Disordered" evidence="1">
    <location>
        <begin position="178"/>
        <end position="214"/>
    </location>
</feature>
<evidence type="ECO:0000256" key="1">
    <source>
        <dbReference type="SAM" id="MobiDB-lite"/>
    </source>
</evidence>
<evidence type="ECO:0000313" key="3">
    <source>
        <dbReference type="Proteomes" id="UP001432027"/>
    </source>
</evidence>
<gene>
    <name evidence="2" type="ORF">PENTCL1PPCAC_18674</name>
</gene>
<comment type="caution">
    <text evidence="2">The sequence shown here is derived from an EMBL/GenBank/DDBJ whole genome shotgun (WGS) entry which is preliminary data.</text>
</comment>
<dbReference type="AlphaFoldDB" id="A0AAV5TQF7"/>